<comment type="caution">
    <text evidence="1">Lacks conserved residue(s) required for the propagation of feature annotation.</text>
</comment>
<dbReference type="GO" id="GO:0003824">
    <property type="term" value="F:catalytic activity"/>
    <property type="evidence" value="ECO:0007669"/>
    <property type="project" value="InterPro"/>
</dbReference>
<evidence type="ECO:0000256" key="1">
    <source>
        <dbReference type="PROSITE-ProRule" id="PRU00464"/>
    </source>
</evidence>
<gene>
    <name evidence="4" type="ORF">BC936DRAFT_138207</name>
</gene>
<comment type="caution">
    <text evidence="4">The sequence shown here is derived from an EMBL/GenBank/DDBJ whole genome shotgun (WGS) entry which is preliminary data.</text>
</comment>
<feature type="signal peptide" evidence="2">
    <location>
        <begin position="1"/>
        <end position="23"/>
    </location>
</feature>
<evidence type="ECO:0000256" key="2">
    <source>
        <dbReference type="SAM" id="SignalP"/>
    </source>
</evidence>
<dbReference type="PROSITE" id="PS51084">
    <property type="entry name" value="HIT_2"/>
    <property type="match status" value="1"/>
</dbReference>
<keyword evidence="5" id="KW-1185">Reference proteome</keyword>
<name>A0A433CW28_9FUNG</name>
<accession>A0A433CW28</accession>
<keyword evidence="2" id="KW-0732">Signal</keyword>
<dbReference type="Proteomes" id="UP000268093">
    <property type="component" value="Unassembled WGS sequence"/>
</dbReference>
<proteinExistence type="predicted"/>
<protein>
    <recommendedName>
        <fullName evidence="3">HIT domain-containing protein</fullName>
    </recommendedName>
</protein>
<dbReference type="InterPro" id="IPR011146">
    <property type="entry name" value="HIT-like"/>
</dbReference>
<feature type="chain" id="PRO_5019415767" description="HIT domain-containing protein" evidence="2">
    <location>
        <begin position="24"/>
        <end position="79"/>
    </location>
</feature>
<evidence type="ECO:0000259" key="3">
    <source>
        <dbReference type="PROSITE" id="PS51084"/>
    </source>
</evidence>
<dbReference type="Pfam" id="PF11969">
    <property type="entry name" value="DcpS_C"/>
    <property type="match status" value="1"/>
</dbReference>
<dbReference type="OrthoDB" id="1915375at2759"/>
<dbReference type="AlphaFoldDB" id="A0A433CW28"/>
<evidence type="ECO:0000313" key="5">
    <source>
        <dbReference type="Proteomes" id="UP000268093"/>
    </source>
</evidence>
<dbReference type="SUPFAM" id="SSF54197">
    <property type="entry name" value="HIT-like"/>
    <property type="match status" value="1"/>
</dbReference>
<sequence>MLAKRRAFVGLLALTVLYSTVKMCFPSSRKCPFCDVREGKNFKVMYEDAEFKAFVDRSPAGKLHLLVVPIEHIDALQAI</sequence>
<organism evidence="4 5">
    <name type="scientific">Jimgerdemannia flammicorona</name>
    <dbReference type="NCBI Taxonomy" id="994334"/>
    <lineage>
        <taxon>Eukaryota</taxon>
        <taxon>Fungi</taxon>
        <taxon>Fungi incertae sedis</taxon>
        <taxon>Mucoromycota</taxon>
        <taxon>Mucoromycotina</taxon>
        <taxon>Endogonomycetes</taxon>
        <taxon>Endogonales</taxon>
        <taxon>Endogonaceae</taxon>
        <taxon>Jimgerdemannia</taxon>
    </lineage>
</organism>
<feature type="domain" description="HIT" evidence="3">
    <location>
        <begin position="32"/>
        <end position="79"/>
    </location>
</feature>
<reference evidence="4 5" key="1">
    <citation type="journal article" date="2018" name="New Phytol.">
        <title>Phylogenomics of Endogonaceae and evolution of mycorrhizas within Mucoromycota.</title>
        <authorList>
            <person name="Chang Y."/>
            <person name="Desiro A."/>
            <person name="Na H."/>
            <person name="Sandor L."/>
            <person name="Lipzen A."/>
            <person name="Clum A."/>
            <person name="Barry K."/>
            <person name="Grigoriev I.V."/>
            <person name="Martin F.M."/>
            <person name="Stajich J.E."/>
            <person name="Smith M.E."/>
            <person name="Bonito G."/>
            <person name="Spatafora J.W."/>
        </authorList>
    </citation>
    <scope>NUCLEOTIDE SEQUENCE [LARGE SCALE GENOMIC DNA]</scope>
    <source>
        <strain evidence="4 5">GMNB39</strain>
    </source>
</reference>
<dbReference type="InterPro" id="IPR036265">
    <property type="entry name" value="HIT-like_sf"/>
</dbReference>
<dbReference type="EMBL" id="RBNI01012686">
    <property type="protein sequence ID" value="RUP42699.1"/>
    <property type="molecule type" value="Genomic_DNA"/>
</dbReference>
<evidence type="ECO:0000313" key="4">
    <source>
        <dbReference type="EMBL" id="RUP42699.1"/>
    </source>
</evidence>
<dbReference type="Gene3D" id="3.30.428.10">
    <property type="entry name" value="HIT-like"/>
    <property type="match status" value="1"/>
</dbReference>